<keyword evidence="2" id="KW-0812">Transmembrane</keyword>
<proteinExistence type="predicted"/>
<dbReference type="Proteomes" id="UP000732377">
    <property type="component" value="Unassembled WGS sequence"/>
</dbReference>
<feature type="transmembrane region" description="Helical" evidence="2">
    <location>
        <begin position="408"/>
        <end position="427"/>
    </location>
</feature>
<feature type="transmembrane region" description="Helical" evidence="2">
    <location>
        <begin position="111"/>
        <end position="128"/>
    </location>
</feature>
<feature type="transmembrane region" description="Helical" evidence="2">
    <location>
        <begin position="32"/>
        <end position="52"/>
    </location>
</feature>
<comment type="caution">
    <text evidence="3">The sequence shown here is derived from an EMBL/GenBank/DDBJ whole genome shotgun (WGS) entry which is preliminary data.</text>
</comment>
<feature type="compositionally biased region" description="Gly residues" evidence="1">
    <location>
        <begin position="70"/>
        <end position="79"/>
    </location>
</feature>
<reference evidence="3" key="1">
    <citation type="submission" date="2017-11" db="EMBL/GenBank/DDBJ databases">
        <title>Three new genomes from thermophilic consortium.</title>
        <authorList>
            <person name="Quaggio R."/>
            <person name="Amgarten D."/>
            <person name="Setubal J.C."/>
        </authorList>
    </citation>
    <scope>NUCLEOTIDE SEQUENCE</scope>
    <source>
        <strain evidence="3">ZCTH01-B2</strain>
    </source>
</reference>
<organism evidence="3 4">
    <name type="scientific">Symbiobacterium thermophilum</name>
    <dbReference type="NCBI Taxonomy" id="2734"/>
    <lineage>
        <taxon>Bacteria</taxon>
        <taxon>Bacillati</taxon>
        <taxon>Bacillota</taxon>
        <taxon>Clostridia</taxon>
        <taxon>Eubacteriales</taxon>
        <taxon>Symbiobacteriaceae</taxon>
        <taxon>Symbiobacterium</taxon>
    </lineage>
</organism>
<keyword evidence="2" id="KW-0472">Membrane</keyword>
<feature type="region of interest" description="Disordered" evidence="1">
    <location>
        <begin position="57"/>
        <end position="79"/>
    </location>
</feature>
<dbReference type="Pfam" id="PF13687">
    <property type="entry name" value="DUF4153"/>
    <property type="match status" value="1"/>
</dbReference>
<name>A0A953LJX9_SYMTR</name>
<feature type="transmembrane region" description="Helical" evidence="2">
    <location>
        <begin position="381"/>
        <end position="402"/>
    </location>
</feature>
<dbReference type="EMBL" id="PIUK01000077">
    <property type="protein sequence ID" value="MBY6276382.1"/>
    <property type="molecule type" value="Genomic_DNA"/>
</dbReference>
<feature type="transmembrane region" description="Helical" evidence="2">
    <location>
        <begin position="182"/>
        <end position="209"/>
    </location>
</feature>
<feature type="transmembrane region" description="Helical" evidence="2">
    <location>
        <begin position="348"/>
        <end position="369"/>
    </location>
</feature>
<dbReference type="AlphaFoldDB" id="A0A953LJX9"/>
<feature type="transmembrane region" description="Helical" evidence="2">
    <location>
        <begin position="312"/>
        <end position="333"/>
    </location>
</feature>
<evidence type="ECO:0000313" key="4">
    <source>
        <dbReference type="Proteomes" id="UP000732377"/>
    </source>
</evidence>
<feature type="transmembrane region" description="Helical" evidence="2">
    <location>
        <begin position="270"/>
        <end position="291"/>
    </location>
</feature>
<feature type="transmembrane region" description="Helical" evidence="2">
    <location>
        <begin position="140"/>
        <end position="162"/>
    </location>
</feature>
<feature type="transmembrane region" description="Helical" evidence="2">
    <location>
        <begin position="221"/>
        <end position="243"/>
    </location>
</feature>
<evidence type="ECO:0008006" key="5">
    <source>
        <dbReference type="Google" id="ProtNLM"/>
    </source>
</evidence>
<sequence>MRAKSRLALAALAAALAIGILGDLLILHAPGMGLGASLWVVALAAATVALAGRAAPDGALERSPAPPGPGTGGGDGASPGGQLRGEGRWLLAGAVLFAACLAWRASPVLQFLDILAIGLCLGLAALTLRGGVLSRAGVLTYPLGLALSATLHAAGPFILLFADVEWKELSGGRGSRTAAAALRGLVIAVPLVLLFGTLLAAADAVFAELVRRAFVWNPGDWADHLFGTFFFAFLAAGFLRTVLLREADGLPQLGGVSAGGFALGPIETGVVLGLLDLLFLAFVLVQVRYLFGGSDLVMATADLTYAEYARSGFFELLQVTALVLPVMLALHWALPESDGAAHRLYRRLGIPLVALLFVVMASALQRMWLYVLEYGLTELRLYSTAFMAWLAFLFVWFLATVMRGARERFAAGALAGGLAVLLLLHGLNPDALIARTNVARAGTTGRFDVEYAASLGADGLPELAAALERLPGPERSELADRLRSRVQHVRPADWRAWNWGRARALQALSSLPAE</sequence>
<evidence type="ECO:0000256" key="1">
    <source>
        <dbReference type="SAM" id="MobiDB-lite"/>
    </source>
</evidence>
<protein>
    <recommendedName>
        <fullName evidence="5">DUF4173 domain-containing protein</fullName>
    </recommendedName>
</protein>
<dbReference type="InterPro" id="IPR025291">
    <property type="entry name" value="DUF4153"/>
</dbReference>
<feature type="transmembrane region" description="Helical" evidence="2">
    <location>
        <begin position="89"/>
        <end position="105"/>
    </location>
</feature>
<gene>
    <name evidence="3" type="ORF">CWE10_09245</name>
</gene>
<keyword evidence="2" id="KW-1133">Transmembrane helix</keyword>
<evidence type="ECO:0000313" key="3">
    <source>
        <dbReference type="EMBL" id="MBY6276382.1"/>
    </source>
</evidence>
<evidence type="ECO:0000256" key="2">
    <source>
        <dbReference type="SAM" id="Phobius"/>
    </source>
</evidence>
<accession>A0A953LJX9</accession>
<dbReference type="RefSeq" id="WP_273379399.1">
    <property type="nucleotide sequence ID" value="NZ_PIUK01000077.1"/>
</dbReference>